<dbReference type="Proteomes" id="UP000655287">
    <property type="component" value="Unassembled WGS sequence"/>
</dbReference>
<keyword evidence="2" id="KW-1185">Reference proteome</keyword>
<evidence type="ECO:0000313" key="2">
    <source>
        <dbReference type="Proteomes" id="UP000655287"/>
    </source>
</evidence>
<gene>
    <name evidence="1" type="ORF">Sru01_53450</name>
</gene>
<sequence length="186" mass="19914">MATHTITARWDEIPDDADDVALVREGAFRAFTCACAAPLPTRMAAELHAAETGQCTGCLGSGDEEVVPGFVRRCGSCAATGRRDVQLRWGAAHGEAEQVITRELVRELVAGYAGPFRLSEVAGAVRARLGLPVGRLPVGPRVRDVLRAMEATGELVMLSAPDRMLRGPSVVLYHDPRWQRAAPAGE</sequence>
<dbReference type="AlphaFoldDB" id="A0A919R728"/>
<dbReference type="RefSeq" id="WP_203990981.1">
    <property type="nucleotide sequence ID" value="NZ_BOOU01000072.1"/>
</dbReference>
<organism evidence="1 2">
    <name type="scientific">Sphaerisporangium rufum</name>
    <dbReference type="NCBI Taxonomy" id="1381558"/>
    <lineage>
        <taxon>Bacteria</taxon>
        <taxon>Bacillati</taxon>
        <taxon>Actinomycetota</taxon>
        <taxon>Actinomycetes</taxon>
        <taxon>Streptosporangiales</taxon>
        <taxon>Streptosporangiaceae</taxon>
        <taxon>Sphaerisporangium</taxon>
    </lineage>
</organism>
<proteinExistence type="predicted"/>
<reference evidence="1" key="1">
    <citation type="submission" date="2021-01" db="EMBL/GenBank/DDBJ databases">
        <title>Whole genome shotgun sequence of Sphaerisporangium rufum NBRC 109079.</title>
        <authorList>
            <person name="Komaki H."/>
            <person name="Tamura T."/>
        </authorList>
    </citation>
    <scope>NUCLEOTIDE SEQUENCE</scope>
    <source>
        <strain evidence="1">NBRC 109079</strain>
    </source>
</reference>
<name>A0A919R728_9ACTN</name>
<dbReference type="EMBL" id="BOOU01000072">
    <property type="protein sequence ID" value="GII80363.1"/>
    <property type="molecule type" value="Genomic_DNA"/>
</dbReference>
<comment type="caution">
    <text evidence="1">The sequence shown here is derived from an EMBL/GenBank/DDBJ whole genome shotgun (WGS) entry which is preliminary data.</text>
</comment>
<evidence type="ECO:0000313" key="1">
    <source>
        <dbReference type="EMBL" id="GII80363.1"/>
    </source>
</evidence>
<accession>A0A919R728</accession>
<protein>
    <submittedName>
        <fullName evidence="1">Uncharacterized protein</fullName>
    </submittedName>
</protein>